<accession>A0A834YQU8</accession>
<organism evidence="2 3">
    <name type="scientific">Tetracentron sinense</name>
    <name type="common">Spur-leaf</name>
    <dbReference type="NCBI Taxonomy" id="13715"/>
    <lineage>
        <taxon>Eukaryota</taxon>
        <taxon>Viridiplantae</taxon>
        <taxon>Streptophyta</taxon>
        <taxon>Embryophyta</taxon>
        <taxon>Tracheophyta</taxon>
        <taxon>Spermatophyta</taxon>
        <taxon>Magnoliopsida</taxon>
        <taxon>Trochodendrales</taxon>
        <taxon>Trochodendraceae</taxon>
        <taxon>Tetracentron</taxon>
    </lineage>
</organism>
<keyword evidence="3" id="KW-1185">Reference proteome</keyword>
<dbReference type="CDD" id="cd07816">
    <property type="entry name" value="Bet_v1-like"/>
    <property type="match status" value="1"/>
</dbReference>
<evidence type="ECO:0000313" key="2">
    <source>
        <dbReference type="EMBL" id="KAF8390367.1"/>
    </source>
</evidence>
<dbReference type="InterPro" id="IPR024949">
    <property type="entry name" value="Bet_v_I_allergen"/>
</dbReference>
<dbReference type="Proteomes" id="UP000655225">
    <property type="component" value="Unassembled WGS sequence"/>
</dbReference>
<dbReference type="OrthoDB" id="1858121at2759"/>
<reference evidence="2 3" key="1">
    <citation type="submission" date="2020-04" db="EMBL/GenBank/DDBJ databases">
        <title>Plant Genome Project.</title>
        <authorList>
            <person name="Zhang R.-G."/>
        </authorList>
    </citation>
    <scope>NUCLEOTIDE SEQUENCE [LARGE SCALE GENOMIC DNA]</scope>
    <source>
        <strain evidence="2">YNK0</strain>
        <tissue evidence="2">Leaf</tissue>
    </source>
</reference>
<dbReference type="PANTHER" id="PTHR31907">
    <property type="entry name" value="MLP-LIKE PROTEIN 423"/>
    <property type="match status" value="1"/>
</dbReference>
<dbReference type="PRINTS" id="PR00634">
    <property type="entry name" value="BETALLERGEN"/>
</dbReference>
<dbReference type="InterPro" id="IPR023393">
    <property type="entry name" value="START-like_dom_sf"/>
</dbReference>
<dbReference type="AlphaFoldDB" id="A0A834YQU8"/>
<dbReference type="Pfam" id="PF00407">
    <property type="entry name" value="Bet_v_1"/>
    <property type="match status" value="1"/>
</dbReference>
<proteinExistence type="predicted"/>
<evidence type="ECO:0000313" key="3">
    <source>
        <dbReference type="Proteomes" id="UP000655225"/>
    </source>
</evidence>
<gene>
    <name evidence="2" type="ORF">HHK36_024892</name>
</gene>
<dbReference type="SMART" id="SM01037">
    <property type="entry name" value="Bet_v_1"/>
    <property type="match status" value="1"/>
</dbReference>
<dbReference type="GO" id="GO:0010427">
    <property type="term" value="F:abscisic acid binding"/>
    <property type="evidence" value="ECO:0007669"/>
    <property type="project" value="InterPro"/>
</dbReference>
<dbReference type="GO" id="GO:0004864">
    <property type="term" value="F:protein phosphatase inhibitor activity"/>
    <property type="evidence" value="ECO:0007669"/>
    <property type="project" value="InterPro"/>
</dbReference>
<sequence>MASTCKLEVEVEVKSSADKFWESIRDSTTLFPKIFPEQYKISRDGNYRILFFTGMPIVKVSKEKIDAVDEANKAVAYSVIEGDLLNFYKNFNANLQVTPKGDGSLVKWSCEFEKAREEVPDPNLIQEFAVKELPRLGCLSSQAIDGN</sequence>
<dbReference type="SUPFAM" id="SSF55961">
    <property type="entry name" value="Bet v1-like"/>
    <property type="match status" value="1"/>
</dbReference>
<protein>
    <recommendedName>
        <fullName evidence="1">Bet v I/Major latex protein domain-containing protein</fullName>
    </recommendedName>
</protein>
<dbReference type="GO" id="GO:0009738">
    <property type="term" value="P:abscisic acid-activated signaling pathway"/>
    <property type="evidence" value="ECO:0007669"/>
    <property type="project" value="InterPro"/>
</dbReference>
<dbReference type="GO" id="GO:0006952">
    <property type="term" value="P:defense response"/>
    <property type="evidence" value="ECO:0007669"/>
    <property type="project" value="InterPro"/>
</dbReference>
<dbReference type="EMBL" id="JABCRI010000018">
    <property type="protein sequence ID" value="KAF8390367.1"/>
    <property type="molecule type" value="Genomic_DNA"/>
</dbReference>
<feature type="domain" description="Bet v I/Major latex protein" evidence="1">
    <location>
        <begin position="2"/>
        <end position="142"/>
    </location>
</feature>
<comment type="caution">
    <text evidence="2">The sequence shown here is derived from an EMBL/GenBank/DDBJ whole genome shotgun (WGS) entry which is preliminary data.</text>
</comment>
<evidence type="ECO:0000259" key="1">
    <source>
        <dbReference type="SMART" id="SM01037"/>
    </source>
</evidence>
<dbReference type="InterPro" id="IPR051761">
    <property type="entry name" value="MLP-like_ligand-binding"/>
</dbReference>
<name>A0A834YQU8_TETSI</name>
<dbReference type="Gene3D" id="3.30.530.20">
    <property type="match status" value="1"/>
</dbReference>
<dbReference type="GO" id="GO:0038023">
    <property type="term" value="F:signaling receptor activity"/>
    <property type="evidence" value="ECO:0007669"/>
    <property type="project" value="InterPro"/>
</dbReference>
<dbReference type="InterPro" id="IPR000916">
    <property type="entry name" value="Bet_v_I/MLP"/>
</dbReference>
<dbReference type="OMA" id="SVRLFTY"/>